<proteinExistence type="predicted"/>
<name>A0A1Y5T7J0_9RHOB</name>
<evidence type="ECO:0000259" key="1">
    <source>
        <dbReference type="Pfam" id="PF08242"/>
    </source>
</evidence>
<dbReference type="SUPFAM" id="SSF53335">
    <property type="entry name" value="S-adenosyl-L-methionine-dependent methyltransferases"/>
    <property type="match status" value="1"/>
</dbReference>
<reference evidence="2 3" key="1">
    <citation type="submission" date="2017-03" db="EMBL/GenBank/DDBJ databases">
        <authorList>
            <person name="Afonso C.L."/>
            <person name="Miller P.J."/>
            <person name="Scott M.A."/>
            <person name="Spackman E."/>
            <person name="Goraichik I."/>
            <person name="Dimitrov K.M."/>
            <person name="Suarez D.L."/>
            <person name="Swayne D.E."/>
        </authorList>
    </citation>
    <scope>NUCLEOTIDE SEQUENCE [LARGE SCALE GENOMIC DNA]</scope>
    <source>
        <strain evidence="2 3">CECT 7680</strain>
    </source>
</reference>
<dbReference type="CDD" id="cd02440">
    <property type="entry name" value="AdoMet_MTases"/>
    <property type="match status" value="1"/>
</dbReference>
<dbReference type="OrthoDB" id="9800454at2"/>
<evidence type="ECO:0000313" key="2">
    <source>
        <dbReference type="EMBL" id="SLN57645.1"/>
    </source>
</evidence>
<evidence type="ECO:0000313" key="3">
    <source>
        <dbReference type="Proteomes" id="UP000193409"/>
    </source>
</evidence>
<feature type="domain" description="Methyltransferase type 12" evidence="1">
    <location>
        <begin position="49"/>
        <end position="123"/>
    </location>
</feature>
<keyword evidence="2" id="KW-0808">Transferase</keyword>
<dbReference type="GO" id="GO:0008168">
    <property type="term" value="F:methyltransferase activity"/>
    <property type="evidence" value="ECO:0007669"/>
    <property type="project" value="UniProtKB-KW"/>
</dbReference>
<protein>
    <submittedName>
        <fullName evidence="2">Methyltransferase domain protein</fullName>
    </submittedName>
</protein>
<dbReference type="Proteomes" id="UP000193409">
    <property type="component" value="Unassembled WGS sequence"/>
</dbReference>
<dbReference type="GO" id="GO:0032259">
    <property type="term" value="P:methylation"/>
    <property type="evidence" value="ECO:0007669"/>
    <property type="project" value="UniProtKB-KW"/>
</dbReference>
<dbReference type="AlphaFoldDB" id="A0A1Y5T7J0"/>
<dbReference type="Pfam" id="PF08242">
    <property type="entry name" value="Methyltransf_12"/>
    <property type="match status" value="1"/>
</dbReference>
<sequence>MSEALIAHYQALLAAHGPGAKAVQWADAETQTARFAVLCGIAPKLGRVLDVGCGLGHLHAFLKANGHGGSYHGVDIVPEFVAHANAAMADDPDAQASLVAPDAPLPACDYALLSGVFNNRMEDNWGFMTHTLRRMWDAAEEGIAFNAMTSHVDYHDDGLYYVDPMEVFAFCKRELGGHPTLRHDYALRPDGFPFEFAIYVRKRPASPLG</sequence>
<dbReference type="Gene3D" id="3.40.50.150">
    <property type="entry name" value="Vaccinia Virus protein VP39"/>
    <property type="match status" value="1"/>
</dbReference>
<organism evidence="2 3">
    <name type="scientific">Pseudoruegeria aquimaris</name>
    <dbReference type="NCBI Taxonomy" id="393663"/>
    <lineage>
        <taxon>Bacteria</taxon>
        <taxon>Pseudomonadati</taxon>
        <taxon>Pseudomonadota</taxon>
        <taxon>Alphaproteobacteria</taxon>
        <taxon>Rhodobacterales</taxon>
        <taxon>Roseobacteraceae</taxon>
        <taxon>Pseudoruegeria</taxon>
    </lineage>
</organism>
<dbReference type="EMBL" id="FWFQ01000025">
    <property type="protein sequence ID" value="SLN57645.1"/>
    <property type="molecule type" value="Genomic_DNA"/>
</dbReference>
<dbReference type="InterPro" id="IPR013217">
    <property type="entry name" value="Methyltransf_12"/>
</dbReference>
<gene>
    <name evidence="2" type="ORF">PSA7680_03025</name>
</gene>
<accession>A0A1Y5T7J0</accession>
<dbReference type="InterPro" id="IPR029063">
    <property type="entry name" value="SAM-dependent_MTases_sf"/>
</dbReference>
<keyword evidence="3" id="KW-1185">Reference proteome</keyword>
<dbReference type="RefSeq" id="WP_085869555.1">
    <property type="nucleotide sequence ID" value="NZ_FWFQ01000025.1"/>
</dbReference>
<keyword evidence="2" id="KW-0489">Methyltransferase</keyword>